<reference evidence="1 2" key="1">
    <citation type="submission" date="2020-08" db="EMBL/GenBank/DDBJ databases">
        <title>Genomic Encyclopedia of Type Strains, Phase IV (KMG-V): Genome sequencing to study the core and pangenomes of soil and plant-associated prokaryotes.</title>
        <authorList>
            <person name="Whitman W."/>
        </authorList>
    </citation>
    <scope>NUCLEOTIDE SEQUENCE [LARGE SCALE GENOMIC DNA]</scope>
    <source>
        <strain evidence="1 2">SEMIA 4089</strain>
    </source>
</reference>
<accession>A0A7W6R1N7</accession>
<comment type="caution">
    <text evidence="1">The sequence shown here is derived from an EMBL/GenBank/DDBJ whole genome shotgun (WGS) entry which is preliminary data.</text>
</comment>
<name>A0A7W6R1N7_9HYPH</name>
<proteinExistence type="predicted"/>
<evidence type="ECO:0000313" key="1">
    <source>
        <dbReference type="EMBL" id="MBB4235175.1"/>
    </source>
</evidence>
<dbReference type="Proteomes" id="UP000540909">
    <property type="component" value="Unassembled WGS sequence"/>
</dbReference>
<dbReference type="EMBL" id="JACIFY010000005">
    <property type="protein sequence ID" value="MBB4235175.1"/>
    <property type="molecule type" value="Genomic_DNA"/>
</dbReference>
<organism evidence="1 2">
    <name type="scientific">Rhizobium esperanzae</name>
    <dbReference type="NCBI Taxonomy" id="1967781"/>
    <lineage>
        <taxon>Bacteria</taxon>
        <taxon>Pseudomonadati</taxon>
        <taxon>Pseudomonadota</taxon>
        <taxon>Alphaproteobacteria</taxon>
        <taxon>Hyphomicrobiales</taxon>
        <taxon>Rhizobiaceae</taxon>
        <taxon>Rhizobium/Agrobacterium group</taxon>
        <taxon>Rhizobium</taxon>
    </lineage>
</organism>
<sequence>MGDEARPLDRKDEIVGRLVAPAAEAFGPLQAIEGAVDLDRREVPGGVGKLLLLRQVLRIELAAPGGLKRVAIFQIRFSCFRSLFLRMSLSQNRCTLLRDML</sequence>
<evidence type="ECO:0000313" key="2">
    <source>
        <dbReference type="Proteomes" id="UP000540909"/>
    </source>
</evidence>
<dbReference type="AlphaFoldDB" id="A0A7W6R1N7"/>
<gene>
    <name evidence="1" type="ORF">GGD57_001737</name>
</gene>
<protein>
    <submittedName>
        <fullName evidence="1">Uncharacterized protein</fullName>
    </submittedName>
</protein>